<name>A0ABP0JKR3_9DINO</name>
<proteinExistence type="predicted"/>
<dbReference type="Proteomes" id="UP001642484">
    <property type="component" value="Unassembled WGS sequence"/>
</dbReference>
<dbReference type="EMBL" id="CAXAMN010005670">
    <property type="protein sequence ID" value="CAK9014959.1"/>
    <property type="molecule type" value="Genomic_DNA"/>
</dbReference>
<evidence type="ECO:0000313" key="2">
    <source>
        <dbReference type="Proteomes" id="UP001642484"/>
    </source>
</evidence>
<comment type="caution">
    <text evidence="1">The sequence shown here is derived from an EMBL/GenBank/DDBJ whole genome shotgun (WGS) entry which is preliminary data.</text>
</comment>
<sequence>MENTPKITGVADVDLEAVESEETRAETIQSTGKSEIEGQIDHVEPEQAPTRIMMLVMLSMFQGYASMVGPLQSAYKHELGVKHGTASAHIFTQAAVGVHYGKLIARLGHNIIFACISPRSRVMIAMVFMFVGVLIPPLLVFTLEWHWVYSVFIAYILSGLGLGIFEVTFLSVITPLGKATKSWAIIGCPAGFGTINILGLTLSSFGLPVVWLYWYIVACLPFGLYFFWKFSPREKTELRTANFGASLRQARRWMPGMAPFFLAQFLSHFAMENWPAIFYMFHPPKVPLFNPESSDYLMDWGQFFAITYIFIFLGDSISRRIAIYISTPSLRKRLALLGLAMGLIIAGLYLESLAIAIIIPLAIFMIFWGNGTIYGLTANHVDKQVPPEHNLASYSCWCFIGDLGAILGGILVENTHDLFCRGHHGPYEC</sequence>
<keyword evidence="2" id="KW-1185">Reference proteome</keyword>
<reference evidence="1 2" key="1">
    <citation type="submission" date="2024-02" db="EMBL/GenBank/DDBJ databases">
        <authorList>
            <person name="Chen Y."/>
            <person name="Shah S."/>
            <person name="Dougan E. K."/>
            <person name="Thang M."/>
            <person name="Chan C."/>
        </authorList>
    </citation>
    <scope>NUCLEOTIDE SEQUENCE [LARGE SCALE GENOMIC DNA]</scope>
</reference>
<evidence type="ECO:0000313" key="1">
    <source>
        <dbReference type="EMBL" id="CAK9014959.1"/>
    </source>
</evidence>
<dbReference type="SUPFAM" id="SSF103473">
    <property type="entry name" value="MFS general substrate transporter"/>
    <property type="match status" value="1"/>
</dbReference>
<dbReference type="Gene3D" id="1.20.1250.20">
    <property type="entry name" value="MFS general substrate transporter like domains"/>
    <property type="match status" value="1"/>
</dbReference>
<accession>A0ABP0JKR3</accession>
<gene>
    <name evidence="1" type="ORF">CCMP2556_LOCUS11918</name>
</gene>
<protein>
    <submittedName>
        <fullName evidence="1">Uncharacterized protein</fullName>
    </submittedName>
</protein>
<organism evidence="1 2">
    <name type="scientific">Durusdinium trenchii</name>
    <dbReference type="NCBI Taxonomy" id="1381693"/>
    <lineage>
        <taxon>Eukaryota</taxon>
        <taxon>Sar</taxon>
        <taxon>Alveolata</taxon>
        <taxon>Dinophyceae</taxon>
        <taxon>Suessiales</taxon>
        <taxon>Symbiodiniaceae</taxon>
        <taxon>Durusdinium</taxon>
    </lineage>
</organism>
<dbReference type="InterPro" id="IPR036259">
    <property type="entry name" value="MFS_trans_sf"/>
</dbReference>